<keyword evidence="2" id="KW-1185">Reference proteome</keyword>
<dbReference type="STRING" id="650164.K5VJR7"/>
<proteinExistence type="predicted"/>
<dbReference type="HOGENOM" id="CLU_042182_1_0_1"/>
<protein>
    <submittedName>
        <fullName evidence="1">Uncharacterized protein</fullName>
    </submittedName>
</protein>
<evidence type="ECO:0000313" key="2">
    <source>
        <dbReference type="Proteomes" id="UP000008370"/>
    </source>
</evidence>
<organism evidence="1 2">
    <name type="scientific">Phanerochaete carnosa (strain HHB-10118-sp)</name>
    <name type="common">White-rot fungus</name>
    <name type="synonym">Peniophora carnosa</name>
    <dbReference type="NCBI Taxonomy" id="650164"/>
    <lineage>
        <taxon>Eukaryota</taxon>
        <taxon>Fungi</taxon>
        <taxon>Dikarya</taxon>
        <taxon>Basidiomycota</taxon>
        <taxon>Agaricomycotina</taxon>
        <taxon>Agaricomycetes</taxon>
        <taxon>Polyporales</taxon>
        <taxon>Phanerochaetaceae</taxon>
        <taxon>Phanerochaete</taxon>
    </lineage>
</organism>
<evidence type="ECO:0000313" key="1">
    <source>
        <dbReference type="EMBL" id="EKM51603.1"/>
    </source>
</evidence>
<dbReference type="GeneID" id="18918102"/>
<dbReference type="Proteomes" id="UP000008370">
    <property type="component" value="Unassembled WGS sequence"/>
</dbReference>
<dbReference type="EMBL" id="JH930476">
    <property type="protein sequence ID" value="EKM51603.1"/>
    <property type="molecule type" value="Genomic_DNA"/>
</dbReference>
<gene>
    <name evidence="1" type="ORF">PHACADRAFT_261845</name>
</gene>
<accession>K5VJR7</accession>
<name>K5VJR7_PHACS</name>
<dbReference type="AlphaFoldDB" id="K5VJR7"/>
<dbReference type="OrthoDB" id="2100128at2759"/>
<dbReference type="RefSeq" id="XP_007399413.1">
    <property type="nucleotide sequence ID" value="XM_007399351.1"/>
</dbReference>
<dbReference type="KEGG" id="pco:PHACADRAFT_261845"/>
<sequence length="227" mass="25552">MYLSILFSSPKDTASVVSHLIPGMYKTRSSLPETCSMAVTASLLYYLVTAYPSQSRYFEHLGLIPKALLRETTRKWLRELTRALRQHDYARTEQLAGRGAMEIALGIDTAGIPTSNEPQSGSPPDLAIEALYDLLDSLRSRARDTTWTILRSAYRELSCPKPSNVPASIITRNWLLQSLLLRSVASHCDKRDDESLLDTWIQERVSRAELRPKDGAEGRWIVCKVKA</sequence>
<reference evidence="1 2" key="1">
    <citation type="journal article" date="2012" name="BMC Genomics">
        <title>Comparative genomics of the white-rot fungi, Phanerochaete carnosa and P. chrysosporium, to elucidate the genetic basis of the distinct wood types they colonize.</title>
        <authorList>
            <person name="Suzuki H."/>
            <person name="MacDonald J."/>
            <person name="Syed K."/>
            <person name="Salamov A."/>
            <person name="Hori C."/>
            <person name="Aerts A."/>
            <person name="Henrissat B."/>
            <person name="Wiebenga A."/>
            <person name="vanKuyk P.A."/>
            <person name="Barry K."/>
            <person name="Lindquist E."/>
            <person name="LaButti K."/>
            <person name="Lapidus A."/>
            <person name="Lucas S."/>
            <person name="Coutinho P."/>
            <person name="Gong Y."/>
            <person name="Samejima M."/>
            <person name="Mahadevan R."/>
            <person name="Abou-Zaid M."/>
            <person name="de Vries R.P."/>
            <person name="Igarashi K."/>
            <person name="Yadav J.S."/>
            <person name="Grigoriev I.V."/>
            <person name="Master E.R."/>
        </authorList>
    </citation>
    <scope>NUCLEOTIDE SEQUENCE [LARGE SCALE GENOMIC DNA]</scope>
    <source>
        <strain evidence="1 2">HHB-10118-sp</strain>
    </source>
</reference>
<dbReference type="InParanoid" id="K5VJR7"/>